<dbReference type="Proteomes" id="UP001283361">
    <property type="component" value="Unassembled WGS sequence"/>
</dbReference>
<keyword evidence="2" id="KW-1185">Reference proteome</keyword>
<gene>
    <name evidence="1" type="ORF">RRG08_003424</name>
</gene>
<protein>
    <submittedName>
        <fullName evidence="1">Uncharacterized protein</fullName>
    </submittedName>
</protein>
<dbReference type="AlphaFoldDB" id="A0AAE1ACP1"/>
<dbReference type="EMBL" id="JAWDGP010002226">
    <property type="protein sequence ID" value="KAK3784616.1"/>
    <property type="molecule type" value="Genomic_DNA"/>
</dbReference>
<proteinExistence type="predicted"/>
<sequence length="82" mass="9154">MYASTRRLKLALVNTEVRRLLTTSSILTFTTAAQGALVQPVVHYHNKKFSIYLHITEYMLASLSFVLEPTSPGPPQTSATWS</sequence>
<evidence type="ECO:0000313" key="2">
    <source>
        <dbReference type="Proteomes" id="UP001283361"/>
    </source>
</evidence>
<comment type="caution">
    <text evidence="1">The sequence shown here is derived from an EMBL/GenBank/DDBJ whole genome shotgun (WGS) entry which is preliminary data.</text>
</comment>
<organism evidence="1 2">
    <name type="scientific">Elysia crispata</name>
    <name type="common">lettuce slug</name>
    <dbReference type="NCBI Taxonomy" id="231223"/>
    <lineage>
        <taxon>Eukaryota</taxon>
        <taxon>Metazoa</taxon>
        <taxon>Spiralia</taxon>
        <taxon>Lophotrochozoa</taxon>
        <taxon>Mollusca</taxon>
        <taxon>Gastropoda</taxon>
        <taxon>Heterobranchia</taxon>
        <taxon>Euthyneura</taxon>
        <taxon>Panpulmonata</taxon>
        <taxon>Sacoglossa</taxon>
        <taxon>Placobranchoidea</taxon>
        <taxon>Plakobranchidae</taxon>
        <taxon>Elysia</taxon>
    </lineage>
</organism>
<name>A0AAE1ACP1_9GAST</name>
<evidence type="ECO:0000313" key="1">
    <source>
        <dbReference type="EMBL" id="KAK3784616.1"/>
    </source>
</evidence>
<accession>A0AAE1ACP1</accession>
<reference evidence="1" key="1">
    <citation type="journal article" date="2023" name="G3 (Bethesda)">
        <title>A reference genome for the long-term kleptoplast-retaining sea slug Elysia crispata morphotype clarki.</title>
        <authorList>
            <person name="Eastman K.E."/>
            <person name="Pendleton A.L."/>
            <person name="Shaikh M.A."/>
            <person name="Suttiyut T."/>
            <person name="Ogas R."/>
            <person name="Tomko P."/>
            <person name="Gavelis G."/>
            <person name="Widhalm J.R."/>
            <person name="Wisecaver J.H."/>
        </authorList>
    </citation>
    <scope>NUCLEOTIDE SEQUENCE</scope>
    <source>
        <strain evidence="1">ECLA1</strain>
    </source>
</reference>